<dbReference type="PANTHER" id="PTHR43557">
    <property type="entry name" value="APOPTOSIS-INDUCING FACTOR 1"/>
    <property type="match status" value="1"/>
</dbReference>
<dbReference type="EMBL" id="BMIQ01000003">
    <property type="protein sequence ID" value="GGE01275.1"/>
    <property type="molecule type" value="Genomic_DNA"/>
</dbReference>
<reference evidence="7" key="2">
    <citation type="submission" date="2020-09" db="EMBL/GenBank/DDBJ databases">
        <authorList>
            <person name="Sun Q."/>
            <person name="Zhou Y."/>
        </authorList>
    </citation>
    <scope>NUCLEOTIDE SEQUENCE</scope>
    <source>
        <strain evidence="7">CGMCC 1.15367</strain>
    </source>
</reference>
<dbReference type="AlphaFoldDB" id="A0A916ZKP7"/>
<keyword evidence="2" id="KW-0285">Flavoprotein</keyword>
<proteinExistence type="predicted"/>
<keyword evidence="4" id="KW-0560">Oxidoreductase</keyword>
<sequence length="415" mass="43538">MVIVGAGEAAARAASTLREAGYDGPVTLIGDEPHAPYERPPLSKAAMTAESLDGPPSILDADRLAEARIDHLAGRRVSRLDLERRLALLDDGSAFPYAKLLIATGASPRRLKLPGADDGGVLYLRTFADALALRERLKPGSQLAVIGGGFIGLEIAAGAVERGCGVALIEMAPRILMRGVPAEVAEIVQARHETAGVRILTGVAIDRIERQGDGWAVRLADGTAVDCDLIVAGIGAVPETALAQASGLAVENGVRVDGTLRTSDAHVFAAGDCCAFPHPLYGDRRLRLEAWRNAQNQGALAARNMLGQEECYAAVPWFWSDQYDLGLQVAGLADAGNRIVRRESAEASFFFHLDDAGRLVALSAIGLGNVVARDVKLAEMMIARRLAPDPAALADPGAKLKTLLATSSPALATAA</sequence>
<accession>A0A916ZKP7</accession>
<dbReference type="Gene3D" id="3.50.50.60">
    <property type="entry name" value="FAD/NAD(P)-binding domain"/>
    <property type="match status" value="2"/>
</dbReference>
<evidence type="ECO:0000313" key="7">
    <source>
        <dbReference type="EMBL" id="GGE01275.1"/>
    </source>
</evidence>
<dbReference type="InterPro" id="IPR028202">
    <property type="entry name" value="Reductase_C"/>
</dbReference>
<dbReference type="GO" id="GO:0016651">
    <property type="term" value="F:oxidoreductase activity, acting on NAD(P)H"/>
    <property type="evidence" value="ECO:0007669"/>
    <property type="project" value="TreeGrafter"/>
</dbReference>
<evidence type="ECO:0000256" key="2">
    <source>
        <dbReference type="ARBA" id="ARBA00022630"/>
    </source>
</evidence>
<feature type="domain" description="FAD/NAD(P)-binding" evidence="5">
    <location>
        <begin position="2"/>
        <end position="298"/>
    </location>
</feature>
<dbReference type="PRINTS" id="PR00411">
    <property type="entry name" value="PNDRDTASEI"/>
</dbReference>
<feature type="domain" description="Reductase C-terminal" evidence="6">
    <location>
        <begin position="317"/>
        <end position="404"/>
    </location>
</feature>
<evidence type="ECO:0000259" key="5">
    <source>
        <dbReference type="Pfam" id="PF07992"/>
    </source>
</evidence>
<comment type="caution">
    <text evidence="7">The sequence shown here is derived from an EMBL/GenBank/DDBJ whole genome shotgun (WGS) entry which is preliminary data.</text>
</comment>
<gene>
    <name evidence="7" type="ORF">GCM10011390_20160</name>
</gene>
<keyword evidence="3" id="KW-0274">FAD</keyword>
<reference evidence="7" key="1">
    <citation type="journal article" date="2014" name="Int. J. Syst. Evol. Microbiol.">
        <title>Complete genome sequence of Corynebacterium casei LMG S-19264T (=DSM 44701T), isolated from a smear-ripened cheese.</title>
        <authorList>
            <consortium name="US DOE Joint Genome Institute (JGI-PGF)"/>
            <person name="Walter F."/>
            <person name="Albersmeier A."/>
            <person name="Kalinowski J."/>
            <person name="Ruckert C."/>
        </authorList>
    </citation>
    <scope>NUCLEOTIDE SEQUENCE</scope>
    <source>
        <strain evidence="7">CGMCC 1.15367</strain>
    </source>
</reference>
<evidence type="ECO:0000256" key="1">
    <source>
        <dbReference type="ARBA" id="ARBA00001974"/>
    </source>
</evidence>
<evidence type="ECO:0000259" key="6">
    <source>
        <dbReference type="Pfam" id="PF14759"/>
    </source>
</evidence>
<dbReference type="PRINTS" id="PR00368">
    <property type="entry name" value="FADPNR"/>
</dbReference>
<protein>
    <submittedName>
        <fullName evidence="7">Ferredoxin reductase</fullName>
    </submittedName>
</protein>
<dbReference type="RefSeq" id="WP_188908140.1">
    <property type="nucleotide sequence ID" value="NZ_BMIQ01000003.1"/>
</dbReference>
<evidence type="ECO:0000256" key="4">
    <source>
        <dbReference type="ARBA" id="ARBA00023002"/>
    </source>
</evidence>
<dbReference type="InterPro" id="IPR050446">
    <property type="entry name" value="FAD-oxidoreductase/Apoptosis"/>
</dbReference>
<evidence type="ECO:0000256" key="3">
    <source>
        <dbReference type="ARBA" id="ARBA00022827"/>
    </source>
</evidence>
<dbReference type="PANTHER" id="PTHR43557:SF2">
    <property type="entry name" value="RIESKE DOMAIN-CONTAINING PROTEIN-RELATED"/>
    <property type="match status" value="1"/>
</dbReference>
<comment type="cofactor">
    <cofactor evidence="1">
        <name>FAD</name>
        <dbReference type="ChEBI" id="CHEBI:57692"/>
    </cofactor>
</comment>
<dbReference type="GO" id="GO:0005737">
    <property type="term" value="C:cytoplasm"/>
    <property type="evidence" value="ECO:0007669"/>
    <property type="project" value="TreeGrafter"/>
</dbReference>
<dbReference type="SUPFAM" id="SSF51905">
    <property type="entry name" value="FAD/NAD(P)-binding domain"/>
    <property type="match status" value="1"/>
</dbReference>
<dbReference type="InterPro" id="IPR016156">
    <property type="entry name" value="FAD/NAD-linked_Rdtase_dimer_sf"/>
</dbReference>
<dbReference type="InterPro" id="IPR023753">
    <property type="entry name" value="FAD/NAD-binding_dom"/>
</dbReference>
<organism evidence="7 8">
    <name type="scientific">Aureimonas endophytica</name>
    <dbReference type="NCBI Taxonomy" id="2027858"/>
    <lineage>
        <taxon>Bacteria</taxon>
        <taxon>Pseudomonadati</taxon>
        <taxon>Pseudomonadota</taxon>
        <taxon>Alphaproteobacteria</taxon>
        <taxon>Hyphomicrobiales</taxon>
        <taxon>Aurantimonadaceae</taxon>
        <taxon>Aureimonas</taxon>
    </lineage>
</organism>
<dbReference type="SUPFAM" id="SSF55424">
    <property type="entry name" value="FAD/NAD-linked reductases, dimerisation (C-terminal) domain"/>
    <property type="match status" value="1"/>
</dbReference>
<dbReference type="Gene3D" id="3.30.390.30">
    <property type="match status" value="1"/>
</dbReference>
<dbReference type="Pfam" id="PF14759">
    <property type="entry name" value="Reductase_C"/>
    <property type="match status" value="1"/>
</dbReference>
<evidence type="ECO:0000313" key="8">
    <source>
        <dbReference type="Proteomes" id="UP000644699"/>
    </source>
</evidence>
<dbReference type="Pfam" id="PF07992">
    <property type="entry name" value="Pyr_redox_2"/>
    <property type="match status" value="1"/>
</dbReference>
<dbReference type="Proteomes" id="UP000644699">
    <property type="component" value="Unassembled WGS sequence"/>
</dbReference>
<name>A0A916ZKP7_9HYPH</name>
<keyword evidence="8" id="KW-1185">Reference proteome</keyword>
<dbReference type="InterPro" id="IPR036188">
    <property type="entry name" value="FAD/NAD-bd_sf"/>
</dbReference>